<dbReference type="InterPro" id="IPR029058">
    <property type="entry name" value="AB_hydrolase_fold"/>
</dbReference>
<evidence type="ECO:0000259" key="2">
    <source>
        <dbReference type="Pfam" id="PF01738"/>
    </source>
</evidence>
<dbReference type="InterPro" id="IPR050261">
    <property type="entry name" value="FrsA_esterase"/>
</dbReference>
<organism evidence="3 4">
    <name type="scientific">Nocardioides marmotae</name>
    <dbReference type="NCBI Taxonomy" id="2663857"/>
    <lineage>
        <taxon>Bacteria</taxon>
        <taxon>Bacillati</taxon>
        <taxon>Actinomycetota</taxon>
        <taxon>Actinomycetes</taxon>
        <taxon>Propionibacteriales</taxon>
        <taxon>Nocardioidaceae</taxon>
        <taxon>Nocardioides</taxon>
    </lineage>
</organism>
<evidence type="ECO:0000256" key="1">
    <source>
        <dbReference type="ARBA" id="ARBA00008645"/>
    </source>
</evidence>
<dbReference type="InterPro" id="IPR002925">
    <property type="entry name" value="Dienelactn_hydro"/>
</dbReference>
<dbReference type="PANTHER" id="PTHR22946">
    <property type="entry name" value="DIENELACTONE HYDROLASE DOMAIN-CONTAINING PROTEIN-RELATED"/>
    <property type="match status" value="1"/>
</dbReference>
<evidence type="ECO:0000313" key="3">
    <source>
        <dbReference type="EMBL" id="MTB94022.1"/>
    </source>
</evidence>
<dbReference type="Gene3D" id="3.40.50.1820">
    <property type="entry name" value="alpha/beta hydrolase"/>
    <property type="match status" value="1"/>
</dbReference>
<accession>A0A6I3J4J0</accession>
<dbReference type="Pfam" id="PF01738">
    <property type="entry name" value="DLH"/>
    <property type="match status" value="1"/>
</dbReference>
<protein>
    <submittedName>
        <fullName evidence="3">Alpha/beta hydrolase</fullName>
    </submittedName>
</protein>
<keyword evidence="4" id="KW-1185">Reference proteome</keyword>
<dbReference type="RefSeq" id="WP_171896128.1">
    <property type="nucleotide sequence ID" value="NZ_CP053660.1"/>
</dbReference>
<evidence type="ECO:0000313" key="4">
    <source>
        <dbReference type="Proteomes" id="UP000433406"/>
    </source>
</evidence>
<dbReference type="SUPFAM" id="SSF53474">
    <property type="entry name" value="alpha/beta-Hydrolases"/>
    <property type="match status" value="1"/>
</dbReference>
<name>A0A6I3J4J0_9ACTN</name>
<reference evidence="3 4" key="1">
    <citation type="submission" date="2019-10" db="EMBL/GenBank/DDBJ databases">
        <title>Nocardioides novel species isolated from the excrement of Marmot.</title>
        <authorList>
            <person name="Zhang G."/>
        </authorList>
    </citation>
    <scope>NUCLEOTIDE SEQUENCE [LARGE SCALE GENOMIC DNA]</scope>
    <source>
        <strain evidence="4">zg-579</strain>
    </source>
</reference>
<sequence length="207" mass="22651">MSQPRLVATRTPPRAEAVVLVLHGGDQRPEDPLVSPWQLSVLRMVPVAARIARAGRGRLAVHRVLNARRGWGTGRTPVDDARWAMDRVGERYGDLPVGLVGHSLGGRAALLAGQDPRVAAVVALNPWLHRADDADLAGRRVLLVHGTEDRVAAPERARAVADRLRRRADVEWREVPGAGHAMLRHRPVFERAAADFLTETLLPPGVR</sequence>
<dbReference type="Proteomes" id="UP000433406">
    <property type="component" value="Unassembled WGS sequence"/>
</dbReference>
<dbReference type="EMBL" id="WLCI01000003">
    <property type="protein sequence ID" value="MTB94022.1"/>
    <property type="molecule type" value="Genomic_DNA"/>
</dbReference>
<gene>
    <name evidence="3" type="ORF">GGQ22_02905</name>
</gene>
<dbReference type="AlphaFoldDB" id="A0A6I3J4J0"/>
<feature type="domain" description="Dienelactone hydrolase" evidence="2">
    <location>
        <begin position="96"/>
        <end position="188"/>
    </location>
</feature>
<comment type="similarity">
    <text evidence="1">Belongs to the AB hydrolase superfamily.</text>
</comment>
<keyword evidence="3" id="KW-0378">Hydrolase</keyword>
<comment type="caution">
    <text evidence="3">The sequence shown here is derived from an EMBL/GenBank/DDBJ whole genome shotgun (WGS) entry which is preliminary data.</text>
</comment>
<proteinExistence type="inferred from homology"/>
<dbReference type="GO" id="GO:0016787">
    <property type="term" value="F:hydrolase activity"/>
    <property type="evidence" value="ECO:0007669"/>
    <property type="project" value="UniProtKB-KW"/>
</dbReference>